<keyword evidence="3" id="KW-0732">Signal</keyword>
<evidence type="ECO:0000256" key="2">
    <source>
        <dbReference type="SAM" id="Phobius"/>
    </source>
</evidence>
<name>A0A224Z2G0_9ACAR</name>
<feature type="region of interest" description="Disordered" evidence="1">
    <location>
        <begin position="444"/>
        <end position="516"/>
    </location>
</feature>
<keyword evidence="2" id="KW-1133">Transmembrane helix</keyword>
<feature type="compositionally biased region" description="Low complexity" evidence="1">
    <location>
        <begin position="134"/>
        <end position="148"/>
    </location>
</feature>
<keyword evidence="2" id="KW-0812">Transmembrane</keyword>
<feature type="compositionally biased region" description="Low complexity" evidence="1">
    <location>
        <begin position="39"/>
        <end position="63"/>
    </location>
</feature>
<feature type="transmembrane region" description="Helical" evidence="2">
    <location>
        <begin position="326"/>
        <end position="349"/>
    </location>
</feature>
<protein>
    <submittedName>
        <fullName evidence="4">Mucin-3A-like</fullName>
    </submittedName>
</protein>
<evidence type="ECO:0000256" key="3">
    <source>
        <dbReference type="SAM" id="SignalP"/>
    </source>
</evidence>
<accession>A0A224Z2G0</accession>
<feature type="signal peptide" evidence="3">
    <location>
        <begin position="1"/>
        <end position="34"/>
    </location>
</feature>
<evidence type="ECO:0000313" key="4">
    <source>
        <dbReference type="EMBL" id="MAA21121.1"/>
    </source>
</evidence>
<feature type="compositionally biased region" description="Low complexity" evidence="1">
    <location>
        <begin position="87"/>
        <end position="110"/>
    </location>
</feature>
<feature type="compositionally biased region" description="Polar residues" evidence="1">
    <location>
        <begin position="111"/>
        <end position="123"/>
    </location>
</feature>
<reference evidence="4" key="1">
    <citation type="journal article" date="2017" name="Parasit. Vectors">
        <title>Sialotranscriptomics of Rhipicephalus zambeziensis reveals intricate expression profiles of secretory proteins and suggests tight temporal transcriptional regulation during blood-feeding.</title>
        <authorList>
            <person name="de Castro M.H."/>
            <person name="de Klerk D."/>
            <person name="Pienaar R."/>
            <person name="Rees D.J.G."/>
            <person name="Mans B.J."/>
        </authorList>
    </citation>
    <scope>NUCLEOTIDE SEQUENCE</scope>
    <source>
        <tissue evidence="4">Salivary glands</tissue>
    </source>
</reference>
<dbReference type="AlphaFoldDB" id="A0A224Z2G0"/>
<feature type="compositionally biased region" description="Basic and acidic residues" evidence="1">
    <location>
        <begin position="124"/>
        <end position="133"/>
    </location>
</feature>
<proteinExistence type="predicted"/>
<feature type="region of interest" description="Disordered" evidence="1">
    <location>
        <begin position="39"/>
        <end position="152"/>
    </location>
</feature>
<evidence type="ECO:0000256" key="1">
    <source>
        <dbReference type="SAM" id="MobiDB-lite"/>
    </source>
</evidence>
<keyword evidence="2" id="KW-0472">Membrane</keyword>
<feature type="compositionally biased region" description="Basic and acidic residues" evidence="1">
    <location>
        <begin position="490"/>
        <end position="501"/>
    </location>
</feature>
<sequence length="516" mass="54955">MTSTMTSLTARKGRPHHPALLALVAVLLVPLALGTVGVAAASDPPSTTDASVGTSTGAASSPANDHTVKNIASTLHTTTPGAPLDNATATPTASSAHTTASAHTSEQTSSLGHQTSTASSETTTGKDDSKIEHTSTVTTTEAVTTPAVNHSYEATVTTSTDIDGHQPNATSGTEPTPSAAVTITTVAPTTLLPTTTKRRMSEVTEEDVVMKSTPTQRRLLLVLRGNCSHDSLKSDVEGAFRNLSSAAENISVTDIRCTTLLDVNVTFKAGELQLKQLLRNLSLAGTLQLGGGDRHFLLTDFSVKEQVSTDGARTVRSRWVPTREELIIYVAVAVLFGIVLIIACVVCSIRCCRRQPSKTLDFLDTPRLNLRLEDYTLTRIPRPHTVYADHLRTPDQELGVVQAFDTCVVPLEDVMPPPAPTVPAPPCPPPRRPAEGWRTEPLMTFGGKPTKASPANGLKVARRSATRAEEEDDDESSLRGNGALSTSTERLARRDSGRRQGVDNPIYLVDRRKSKG</sequence>
<dbReference type="EMBL" id="GFPF01009975">
    <property type="protein sequence ID" value="MAA21121.1"/>
    <property type="molecule type" value="Transcribed_RNA"/>
</dbReference>
<feature type="compositionally biased region" description="Polar residues" evidence="1">
    <location>
        <begin position="70"/>
        <end position="80"/>
    </location>
</feature>
<organism evidence="4">
    <name type="scientific">Rhipicephalus zambeziensis</name>
    <dbReference type="NCBI Taxonomy" id="60191"/>
    <lineage>
        <taxon>Eukaryota</taxon>
        <taxon>Metazoa</taxon>
        <taxon>Ecdysozoa</taxon>
        <taxon>Arthropoda</taxon>
        <taxon>Chelicerata</taxon>
        <taxon>Arachnida</taxon>
        <taxon>Acari</taxon>
        <taxon>Parasitiformes</taxon>
        <taxon>Ixodida</taxon>
        <taxon>Ixodoidea</taxon>
        <taxon>Ixodidae</taxon>
        <taxon>Rhipicephalinae</taxon>
        <taxon>Rhipicephalus</taxon>
        <taxon>Rhipicephalus</taxon>
    </lineage>
</organism>
<feature type="chain" id="PRO_5013188981" evidence="3">
    <location>
        <begin position="35"/>
        <end position="516"/>
    </location>
</feature>